<organism evidence="2 3">
    <name type="scientific">Stachybotrys elegans</name>
    <dbReference type="NCBI Taxonomy" id="80388"/>
    <lineage>
        <taxon>Eukaryota</taxon>
        <taxon>Fungi</taxon>
        <taxon>Dikarya</taxon>
        <taxon>Ascomycota</taxon>
        <taxon>Pezizomycotina</taxon>
        <taxon>Sordariomycetes</taxon>
        <taxon>Hypocreomycetidae</taxon>
        <taxon>Hypocreales</taxon>
        <taxon>Stachybotryaceae</taxon>
        <taxon>Stachybotrys</taxon>
    </lineage>
</organism>
<feature type="region of interest" description="Disordered" evidence="1">
    <location>
        <begin position="60"/>
        <end position="99"/>
    </location>
</feature>
<keyword evidence="3" id="KW-1185">Reference proteome</keyword>
<evidence type="ECO:0000256" key="1">
    <source>
        <dbReference type="SAM" id="MobiDB-lite"/>
    </source>
</evidence>
<accession>A0A8K0WIB7</accession>
<evidence type="ECO:0000313" key="3">
    <source>
        <dbReference type="Proteomes" id="UP000813444"/>
    </source>
</evidence>
<comment type="caution">
    <text evidence="2">The sequence shown here is derived from an EMBL/GenBank/DDBJ whole genome shotgun (WGS) entry which is preliminary data.</text>
</comment>
<sequence>MSSSLANERLALTLWSDPGNLTTAVLRSLKTEDDLGPEVMGVLESFLLENRFRNADLHVCSHREPPNLGNRPPQRYDLEDDDLEPGYWPSAPEEELPPGVTRFRPEIIRNLVPLAPQDILVEDLDVPDTAAAQQPKSNPFYQRMRVQVAE</sequence>
<proteinExistence type="predicted"/>
<dbReference type="Proteomes" id="UP000813444">
    <property type="component" value="Unassembled WGS sequence"/>
</dbReference>
<dbReference type="AlphaFoldDB" id="A0A8K0WIB7"/>
<reference evidence="2" key="1">
    <citation type="journal article" date="2021" name="Nat. Commun.">
        <title>Genetic determinants of endophytism in the Arabidopsis root mycobiome.</title>
        <authorList>
            <person name="Mesny F."/>
            <person name="Miyauchi S."/>
            <person name="Thiergart T."/>
            <person name="Pickel B."/>
            <person name="Atanasova L."/>
            <person name="Karlsson M."/>
            <person name="Huettel B."/>
            <person name="Barry K.W."/>
            <person name="Haridas S."/>
            <person name="Chen C."/>
            <person name="Bauer D."/>
            <person name="Andreopoulos W."/>
            <person name="Pangilinan J."/>
            <person name="LaButti K."/>
            <person name="Riley R."/>
            <person name="Lipzen A."/>
            <person name="Clum A."/>
            <person name="Drula E."/>
            <person name="Henrissat B."/>
            <person name="Kohler A."/>
            <person name="Grigoriev I.V."/>
            <person name="Martin F.M."/>
            <person name="Hacquard S."/>
        </authorList>
    </citation>
    <scope>NUCLEOTIDE SEQUENCE</scope>
    <source>
        <strain evidence="2">MPI-CAGE-CH-0235</strain>
    </source>
</reference>
<gene>
    <name evidence="2" type="ORF">B0I35DRAFT_485521</name>
</gene>
<dbReference type="EMBL" id="JAGPNK010000044">
    <property type="protein sequence ID" value="KAH7302961.1"/>
    <property type="molecule type" value="Genomic_DNA"/>
</dbReference>
<evidence type="ECO:0000313" key="2">
    <source>
        <dbReference type="EMBL" id="KAH7302961.1"/>
    </source>
</evidence>
<name>A0A8K0WIB7_9HYPO</name>
<protein>
    <submittedName>
        <fullName evidence="2">Uncharacterized protein</fullName>
    </submittedName>
</protein>